<feature type="region of interest" description="Disordered" evidence="3">
    <location>
        <begin position="1"/>
        <end position="26"/>
    </location>
</feature>
<accession>A0AA36B2I7</accession>
<protein>
    <submittedName>
        <fullName evidence="5">Transposable element-derived 1-like</fullName>
    </submittedName>
</protein>
<evidence type="ECO:0000256" key="3">
    <source>
        <dbReference type="SAM" id="MobiDB-lite"/>
    </source>
</evidence>
<evidence type="ECO:0000313" key="6">
    <source>
        <dbReference type="Proteomes" id="UP001162480"/>
    </source>
</evidence>
<evidence type="ECO:0000256" key="1">
    <source>
        <dbReference type="ARBA" id="ARBA00023125"/>
    </source>
</evidence>
<dbReference type="GO" id="GO:0003677">
    <property type="term" value="F:DNA binding"/>
    <property type="evidence" value="ECO:0007669"/>
    <property type="project" value="UniProtKB-KW"/>
</dbReference>
<keyword evidence="6" id="KW-1185">Reference proteome</keyword>
<dbReference type="InterPro" id="IPR009057">
    <property type="entry name" value="Homeodomain-like_sf"/>
</dbReference>
<dbReference type="Gene3D" id="1.10.10.60">
    <property type="entry name" value="Homeodomain-like"/>
    <property type="match status" value="1"/>
</dbReference>
<dbReference type="EMBL" id="OX597821">
    <property type="protein sequence ID" value="CAI9726775.1"/>
    <property type="molecule type" value="Genomic_DNA"/>
</dbReference>
<evidence type="ECO:0000256" key="2">
    <source>
        <dbReference type="ARBA" id="ARBA00023242"/>
    </source>
</evidence>
<keyword evidence="2" id="KW-0539">Nucleus</keyword>
<dbReference type="SUPFAM" id="SSF46689">
    <property type="entry name" value="Homeodomain-like"/>
    <property type="match status" value="1"/>
</dbReference>
<feature type="domain" description="HTH CENPB-type" evidence="4">
    <location>
        <begin position="85"/>
        <end position="127"/>
    </location>
</feature>
<dbReference type="AlphaFoldDB" id="A0AA36B2I7"/>
<dbReference type="InterPro" id="IPR006600">
    <property type="entry name" value="HTH_CenpB_DNA-bd_dom"/>
</dbReference>
<reference evidence="5" key="1">
    <citation type="submission" date="2023-08" db="EMBL/GenBank/DDBJ databases">
        <authorList>
            <person name="Alioto T."/>
            <person name="Alioto T."/>
            <person name="Gomez Garrido J."/>
        </authorList>
    </citation>
    <scope>NUCLEOTIDE SEQUENCE</scope>
</reference>
<gene>
    <name evidence="5" type="ORF">OCTVUL_1B005839</name>
</gene>
<dbReference type="InterPro" id="IPR007889">
    <property type="entry name" value="HTH_Psq"/>
</dbReference>
<dbReference type="PROSITE" id="PS51253">
    <property type="entry name" value="HTH_CENPB"/>
    <property type="match status" value="1"/>
</dbReference>
<name>A0AA36B2I7_OCTVU</name>
<organism evidence="5 6">
    <name type="scientific">Octopus vulgaris</name>
    <name type="common">Common octopus</name>
    <dbReference type="NCBI Taxonomy" id="6645"/>
    <lineage>
        <taxon>Eukaryota</taxon>
        <taxon>Metazoa</taxon>
        <taxon>Spiralia</taxon>
        <taxon>Lophotrochozoa</taxon>
        <taxon>Mollusca</taxon>
        <taxon>Cephalopoda</taxon>
        <taxon>Coleoidea</taxon>
        <taxon>Octopodiformes</taxon>
        <taxon>Octopoda</taxon>
        <taxon>Incirrata</taxon>
        <taxon>Octopodidae</taxon>
        <taxon>Octopus</taxon>
    </lineage>
</organism>
<proteinExistence type="predicted"/>
<dbReference type="InterPro" id="IPR036388">
    <property type="entry name" value="WH-like_DNA-bd_sf"/>
</dbReference>
<evidence type="ECO:0000313" key="5">
    <source>
        <dbReference type="EMBL" id="CAI9726775.1"/>
    </source>
</evidence>
<sequence>MLLCSKIPPKRPTPSKASGNEPKHQKKVMTFHEKVQLLDMIQEGKSYTAVSRCYDVNESTKRCIKKNEIAIRSTAAVSFCESAKKITTVRNKDFVRMESTLELWISNCKKKNIPLSGNITREKARKL</sequence>
<dbReference type="Pfam" id="PF04218">
    <property type="entry name" value="CENP-B_N"/>
    <property type="match status" value="1"/>
</dbReference>
<dbReference type="Proteomes" id="UP001162480">
    <property type="component" value="Chromosome 8"/>
</dbReference>
<dbReference type="Gene3D" id="1.10.10.10">
    <property type="entry name" value="Winged helix-like DNA-binding domain superfamily/Winged helix DNA-binding domain"/>
    <property type="match status" value="1"/>
</dbReference>
<evidence type="ECO:0000259" key="4">
    <source>
        <dbReference type="PROSITE" id="PS51253"/>
    </source>
</evidence>
<keyword evidence="1" id="KW-0238">DNA-binding</keyword>